<dbReference type="InterPro" id="IPR044066">
    <property type="entry name" value="TRIAD_supradom"/>
</dbReference>
<keyword evidence="5" id="KW-0677">Repeat</keyword>
<feature type="domain" description="RING-type" evidence="9">
    <location>
        <begin position="36"/>
        <end position="238"/>
    </location>
</feature>
<dbReference type="EMBL" id="JBFXLS010000006">
    <property type="protein sequence ID" value="KAL2832403.1"/>
    <property type="molecule type" value="Genomic_DNA"/>
</dbReference>
<proteinExistence type="predicted"/>
<dbReference type="CDD" id="cd22584">
    <property type="entry name" value="Rcat_RBR_unk"/>
    <property type="match status" value="1"/>
</dbReference>
<evidence type="ECO:0000313" key="10">
    <source>
        <dbReference type="EMBL" id="KAL2832403.1"/>
    </source>
</evidence>
<keyword evidence="7" id="KW-0833">Ubl conjugation pathway</keyword>
<dbReference type="Pfam" id="PF01485">
    <property type="entry name" value="IBR"/>
    <property type="match status" value="1"/>
</dbReference>
<dbReference type="EC" id="2.3.2.31" evidence="2"/>
<accession>A0ABR4IXA8</accession>
<dbReference type="SUPFAM" id="SSF57850">
    <property type="entry name" value="RING/U-box"/>
    <property type="match status" value="1"/>
</dbReference>
<evidence type="ECO:0000313" key="11">
    <source>
        <dbReference type="Proteomes" id="UP001610335"/>
    </source>
</evidence>
<keyword evidence="6" id="KW-0863">Zinc-finger</keyword>
<dbReference type="PANTHER" id="PTHR11685">
    <property type="entry name" value="RBR FAMILY RING FINGER AND IBR DOMAIN-CONTAINING"/>
    <property type="match status" value="1"/>
</dbReference>
<evidence type="ECO:0000256" key="3">
    <source>
        <dbReference type="ARBA" id="ARBA00022679"/>
    </source>
</evidence>
<dbReference type="InterPro" id="IPR002867">
    <property type="entry name" value="IBR_dom"/>
</dbReference>
<protein>
    <recommendedName>
        <fullName evidence="2">RBR-type E3 ubiquitin transferase</fullName>
        <ecNumber evidence="2">2.3.2.31</ecNumber>
    </recommendedName>
</protein>
<evidence type="ECO:0000259" key="9">
    <source>
        <dbReference type="PROSITE" id="PS51873"/>
    </source>
</evidence>
<keyword evidence="11" id="KW-1185">Reference proteome</keyword>
<evidence type="ECO:0000256" key="7">
    <source>
        <dbReference type="ARBA" id="ARBA00022786"/>
    </source>
</evidence>
<evidence type="ECO:0000256" key="4">
    <source>
        <dbReference type="ARBA" id="ARBA00022723"/>
    </source>
</evidence>
<evidence type="ECO:0000256" key="2">
    <source>
        <dbReference type="ARBA" id="ARBA00012251"/>
    </source>
</evidence>
<dbReference type="PROSITE" id="PS51873">
    <property type="entry name" value="TRIAD"/>
    <property type="match status" value="1"/>
</dbReference>
<comment type="caution">
    <text evidence="10">The sequence shown here is derived from an EMBL/GenBank/DDBJ whole genome shotgun (WGS) entry which is preliminary data.</text>
</comment>
<evidence type="ECO:0000256" key="8">
    <source>
        <dbReference type="ARBA" id="ARBA00022833"/>
    </source>
</evidence>
<sequence length="251" mass="28509">MDASTKRGYTVLERQIQVPRPKPTLAEIKEDPTLCSGIVCLICHERKQPADINELPCRHRHCNGCVRNQVRDFLDGKTDTRPGCCKRVIPTNDIHLFIPLVNRRAYTDRVDEVATPHTKRWYCPAASCRKWIRPAELRLTGSIFSRSRTYACPHCNALICYRCRGRNHGGKCPAAGDRPEMQGQFLLADKEGWQQCYRCCSLVEKSDGCQHIKCLCGAHFCYLCGRKSSGYCVCWRNDTESLVSRKLKGAA</sequence>
<evidence type="ECO:0000256" key="5">
    <source>
        <dbReference type="ARBA" id="ARBA00022737"/>
    </source>
</evidence>
<keyword evidence="4" id="KW-0479">Metal-binding</keyword>
<keyword evidence="3" id="KW-0808">Transferase</keyword>
<organism evidence="10 11">
    <name type="scientific">Aspergillus cavernicola</name>
    <dbReference type="NCBI Taxonomy" id="176166"/>
    <lineage>
        <taxon>Eukaryota</taxon>
        <taxon>Fungi</taxon>
        <taxon>Dikarya</taxon>
        <taxon>Ascomycota</taxon>
        <taxon>Pezizomycotina</taxon>
        <taxon>Eurotiomycetes</taxon>
        <taxon>Eurotiomycetidae</taxon>
        <taxon>Eurotiales</taxon>
        <taxon>Aspergillaceae</taxon>
        <taxon>Aspergillus</taxon>
        <taxon>Aspergillus subgen. Nidulantes</taxon>
    </lineage>
</organism>
<evidence type="ECO:0000256" key="6">
    <source>
        <dbReference type="ARBA" id="ARBA00022771"/>
    </source>
</evidence>
<evidence type="ECO:0000256" key="1">
    <source>
        <dbReference type="ARBA" id="ARBA00001798"/>
    </source>
</evidence>
<gene>
    <name evidence="10" type="ORF">BDW59DRAFT_104586</name>
</gene>
<comment type="catalytic activity">
    <reaction evidence="1">
        <text>[E2 ubiquitin-conjugating enzyme]-S-ubiquitinyl-L-cysteine + [acceptor protein]-L-lysine = [E2 ubiquitin-conjugating enzyme]-L-cysteine + [acceptor protein]-N(6)-ubiquitinyl-L-lysine.</text>
        <dbReference type="EC" id="2.3.2.31"/>
    </reaction>
</comment>
<dbReference type="InterPro" id="IPR031127">
    <property type="entry name" value="E3_UB_ligase_RBR"/>
</dbReference>
<name>A0ABR4IXA8_9EURO</name>
<dbReference type="Gene3D" id="1.20.120.1750">
    <property type="match status" value="1"/>
</dbReference>
<keyword evidence="8" id="KW-0862">Zinc</keyword>
<dbReference type="Proteomes" id="UP001610335">
    <property type="component" value="Unassembled WGS sequence"/>
</dbReference>
<reference evidence="10 11" key="1">
    <citation type="submission" date="2024-07" db="EMBL/GenBank/DDBJ databases">
        <title>Section-level genome sequencing and comparative genomics of Aspergillus sections Usti and Cavernicolus.</title>
        <authorList>
            <consortium name="Lawrence Berkeley National Laboratory"/>
            <person name="Nybo J.L."/>
            <person name="Vesth T.C."/>
            <person name="Theobald S."/>
            <person name="Frisvad J.C."/>
            <person name="Larsen T.O."/>
            <person name="Kjaerboelling I."/>
            <person name="Rothschild-Mancinelli K."/>
            <person name="Lyhne E.K."/>
            <person name="Kogle M.E."/>
            <person name="Barry K."/>
            <person name="Clum A."/>
            <person name="Na H."/>
            <person name="Ledsgaard L."/>
            <person name="Lin J."/>
            <person name="Lipzen A."/>
            <person name="Kuo A."/>
            <person name="Riley R."/>
            <person name="Mondo S."/>
            <person name="LaButti K."/>
            <person name="Haridas S."/>
            <person name="Pangalinan J."/>
            <person name="Salamov A.A."/>
            <person name="Simmons B.A."/>
            <person name="Magnuson J.K."/>
            <person name="Chen J."/>
            <person name="Drula E."/>
            <person name="Henrissat B."/>
            <person name="Wiebenga A."/>
            <person name="Lubbers R.J."/>
            <person name="Gomes A.C."/>
            <person name="Makela M.R."/>
            <person name="Stajich J."/>
            <person name="Grigoriev I.V."/>
            <person name="Mortensen U.H."/>
            <person name="De vries R.P."/>
            <person name="Baker S.E."/>
            <person name="Andersen M.R."/>
        </authorList>
    </citation>
    <scope>NUCLEOTIDE SEQUENCE [LARGE SCALE GENOMIC DNA]</scope>
    <source>
        <strain evidence="10 11">CBS 600.67</strain>
    </source>
</reference>